<keyword evidence="4" id="KW-1185">Reference proteome</keyword>
<dbReference type="EMBL" id="JAAWWP010000008">
    <property type="protein sequence ID" value="NKI42666.1"/>
    <property type="molecule type" value="Genomic_DNA"/>
</dbReference>
<dbReference type="SUPFAM" id="SSF47336">
    <property type="entry name" value="ACP-like"/>
    <property type="match status" value="1"/>
</dbReference>
<dbReference type="Pfam" id="PF13193">
    <property type="entry name" value="AMP-binding_C"/>
    <property type="match status" value="1"/>
</dbReference>
<feature type="compositionally biased region" description="Basic and acidic residues" evidence="1">
    <location>
        <begin position="496"/>
        <end position="507"/>
    </location>
</feature>
<dbReference type="RefSeq" id="WP_168539939.1">
    <property type="nucleotide sequence ID" value="NZ_JAAWWP010000008.1"/>
</dbReference>
<proteinExistence type="predicted"/>
<feature type="domain" description="Carrier" evidence="2">
    <location>
        <begin position="522"/>
        <end position="597"/>
    </location>
</feature>
<dbReference type="InterPro" id="IPR042099">
    <property type="entry name" value="ANL_N_sf"/>
</dbReference>
<dbReference type="InterPro" id="IPR036736">
    <property type="entry name" value="ACP-like_sf"/>
</dbReference>
<dbReference type="PROSITE" id="PS50075">
    <property type="entry name" value="CARRIER"/>
    <property type="match status" value="1"/>
</dbReference>
<evidence type="ECO:0000313" key="4">
    <source>
        <dbReference type="Proteomes" id="UP000772196"/>
    </source>
</evidence>
<dbReference type="SUPFAM" id="SSF56801">
    <property type="entry name" value="Acetyl-CoA synthetase-like"/>
    <property type="match status" value="1"/>
</dbReference>
<evidence type="ECO:0000259" key="2">
    <source>
        <dbReference type="PROSITE" id="PS50075"/>
    </source>
</evidence>
<accession>A0ABX1H2T8</accession>
<gene>
    <name evidence="3" type="ORF">HFV08_15770</name>
</gene>
<dbReference type="InterPro" id="IPR045851">
    <property type="entry name" value="AMP-bd_C_sf"/>
</dbReference>
<sequence>MRDTPVAQAIRHAVETFPDSLAVQTPEGALTYREFGAAAQRLADRLDTLVGPRGFVGIDGTRGAGPILAMVAALWADRPFVVVDPRDSEASTEKKFAALDVEAVTRYPGGPGGTPAVDLVPRPGRTPRPRPAPDAGAAGLETPWEVKEQLAYAVFTSGSTGEAKCVLVAAEALAPMVADHVSRLETGPGCRTLQFARLTFDGCVTEILWTLTSGACLVVVGEDALTPGTELAATLGDFRITHLKTTPFALTETRPPKDSALVHVINGGGPCRQAVVQRWSAVAAFHNAYGLTETTVCNLLTPPLDAADCHDGVPLGEIVGDCAYALLPPGAEPDAALDPALDAADRSAHDPERGELVVLGRSVGVGYLTEEGIVRFRDDDGRPVYRTGDVVERRGGELFYVERLDRRLKVRGYRIDPGEIEAVACRLPSVREAVVLAESVAGTEGGGTAAEVLACYYVGEADPRELRAHLESVVERYKVPSVVKRVERMPYTPNGKVDREALRRSRETAPAPEPAVAEDTAGAPRAAGDEVLALVRELTGLENVRAEDNFFEIGGDSATTLLLVGRLRELGWAEAGVRDVLRAENLQALVDRLPTGTV</sequence>
<feature type="region of interest" description="Disordered" evidence="1">
    <location>
        <begin position="495"/>
        <end position="524"/>
    </location>
</feature>
<dbReference type="InterPro" id="IPR009081">
    <property type="entry name" value="PP-bd_ACP"/>
</dbReference>
<dbReference type="InterPro" id="IPR000873">
    <property type="entry name" value="AMP-dep_synth/lig_dom"/>
</dbReference>
<organism evidence="3 4">
    <name type="scientific">Streptomyces physcomitrii</name>
    <dbReference type="NCBI Taxonomy" id="2724184"/>
    <lineage>
        <taxon>Bacteria</taxon>
        <taxon>Bacillati</taxon>
        <taxon>Actinomycetota</taxon>
        <taxon>Actinomycetes</taxon>
        <taxon>Kitasatosporales</taxon>
        <taxon>Streptomycetaceae</taxon>
        <taxon>Streptomyces</taxon>
    </lineage>
</organism>
<evidence type="ECO:0000256" key="1">
    <source>
        <dbReference type="SAM" id="MobiDB-lite"/>
    </source>
</evidence>
<dbReference type="InterPro" id="IPR025110">
    <property type="entry name" value="AMP-bd_C"/>
</dbReference>
<dbReference type="PANTHER" id="PTHR45527:SF1">
    <property type="entry name" value="FATTY ACID SYNTHASE"/>
    <property type="match status" value="1"/>
</dbReference>
<dbReference type="Gene3D" id="1.10.1200.10">
    <property type="entry name" value="ACP-like"/>
    <property type="match status" value="1"/>
</dbReference>
<feature type="compositionally biased region" description="Low complexity" evidence="1">
    <location>
        <begin position="508"/>
        <end position="521"/>
    </location>
</feature>
<protein>
    <submittedName>
        <fullName evidence="3">Non-ribosomal peptide synthetase</fullName>
    </submittedName>
</protein>
<dbReference type="Pfam" id="PF00550">
    <property type="entry name" value="PP-binding"/>
    <property type="match status" value="1"/>
</dbReference>
<evidence type="ECO:0000313" key="3">
    <source>
        <dbReference type="EMBL" id="NKI42666.1"/>
    </source>
</evidence>
<dbReference type="Gene3D" id="3.40.50.12780">
    <property type="entry name" value="N-terminal domain of ligase-like"/>
    <property type="match status" value="1"/>
</dbReference>
<comment type="caution">
    <text evidence="3">The sequence shown here is derived from an EMBL/GenBank/DDBJ whole genome shotgun (WGS) entry which is preliminary data.</text>
</comment>
<feature type="region of interest" description="Disordered" evidence="1">
    <location>
        <begin position="107"/>
        <end position="138"/>
    </location>
</feature>
<name>A0ABX1H2T8_9ACTN</name>
<dbReference type="Gene3D" id="3.30.300.30">
    <property type="match status" value="1"/>
</dbReference>
<reference evidence="3 4" key="1">
    <citation type="submission" date="2020-04" db="EMBL/GenBank/DDBJ databases">
        <title>Phylogenetic Diversity and Antibacterial Activity against Ralstonia solanacearum of Endophytic Actinomycete Isolated from Moss.</title>
        <authorList>
            <person name="Zhuang X."/>
        </authorList>
    </citation>
    <scope>NUCLEOTIDE SEQUENCE [LARGE SCALE GENOMIC DNA]</scope>
    <source>
        <strain evidence="3 4">LD120</strain>
    </source>
</reference>
<dbReference type="Pfam" id="PF00501">
    <property type="entry name" value="AMP-binding"/>
    <property type="match status" value="1"/>
</dbReference>
<dbReference type="PANTHER" id="PTHR45527">
    <property type="entry name" value="NONRIBOSOMAL PEPTIDE SYNTHETASE"/>
    <property type="match status" value="1"/>
</dbReference>
<dbReference type="Proteomes" id="UP000772196">
    <property type="component" value="Unassembled WGS sequence"/>
</dbReference>